<dbReference type="Proteomes" id="UP000490535">
    <property type="component" value="Unassembled WGS sequence"/>
</dbReference>
<keyword evidence="3" id="KW-0732">Signal</keyword>
<comment type="similarity">
    <text evidence="2 6">Belongs to the periplasmic pilus chaperone family.</text>
</comment>
<evidence type="ECO:0000313" key="10">
    <source>
        <dbReference type="Proteomes" id="UP000490535"/>
    </source>
</evidence>
<feature type="domain" description="Pili assembly chaperone N-terminal" evidence="7">
    <location>
        <begin position="1"/>
        <end position="44"/>
    </location>
</feature>
<dbReference type="InterPro" id="IPR013783">
    <property type="entry name" value="Ig-like_fold"/>
</dbReference>
<dbReference type="EMBL" id="WNDP01000001">
    <property type="protein sequence ID" value="KAF1028435.1"/>
    <property type="molecule type" value="Genomic_DNA"/>
</dbReference>
<evidence type="ECO:0000313" key="9">
    <source>
        <dbReference type="EMBL" id="KAF1028435.1"/>
    </source>
</evidence>
<gene>
    <name evidence="9" type="primary">focC</name>
    <name evidence="9" type="ORF">GAK29_00070</name>
</gene>
<dbReference type="PANTHER" id="PTHR30251:SF10">
    <property type="entry name" value="FIMBRIAL CHAPERONE YEHC-RELATED"/>
    <property type="match status" value="1"/>
</dbReference>
<dbReference type="PROSITE" id="PS00635">
    <property type="entry name" value="PILI_CHAPERONE"/>
    <property type="match status" value="1"/>
</dbReference>
<organism evidence="9 10">
    <name type="scientific">Acinetobacter bereziniae</name>
    <name type="common">Acinetobacter genomosp. 10</name>
    <dbReference type="NCBI Taxonomy" id="106648"/>
    <lineage>
        <taxon>Bacteria</taxon>
        <taxon>Pseudomonadati</taxon>
        <taxon>Pseudomonadota</taxon>
        <taxon>Gammaproteobacteria</taxon>
        <taxon>Moraxellales</taxon>
        <taxon>Moraxellaceae</taxon>
        <taxon>Acinetobacter</taxon>
    </lineage>
</organism>
<dbReference type="Pfam" id="PF02753">
    <property type="entry name" value="PapD_C"/>
    <property type="match status" value="1"/>
</dbReference>
<evidence type="ECO:0000256" key="3">
    <source>
        <dbReference type="ARBA" id="ARBA00022729"/>
    </source>
</evidence>
<dbReference type="InterPro" id="IPR016148">
    <property type="entry name" value="Pili_assmbl_chaperone_C"/>
</dbReference>
<evidence type="ECO:0000259" key="8">
    <source>
        <dbReference type="Pfam" id="PF02753"/>
    </source>
</evidence>
<dbReference type="InterPro" id="IPR008962">
    <property type="entry name" value="PapD-like_sf"/>
</dbReference>
<keyword evidence="5 6" id="KW-0143">Chaperone</keyword>
<name>A0A833UF94_ACIBZ</name>
<evidence type="ECO:0000256" key="1">
    <source>
        <dbReference type="ARBA" id="ARBA00004418"/>
    </source>
</evidence>
<proteinExistence type="inferred from homology"/>
<sequence length="138" mass="15685">MPKDRESIFWFNILDIPPSDPNLTDKNHLSFTVRTRVKLFYRPQLAIKATDAQQSLQFKLDASSNSMTISNPTPYYITVLQVESGKNHAFNSGEDAIMLEPFASRSLKNFKPDLTTKKISYEIVNDLGAVQTFEAVMH</sequence>
<evidence type="ECO:0000256" key="2">
    <source>
        <dbReference type="ARBA" id="ARBA00007399"/>
    </source>
</evidence>
<reference evidence="10" key="1">
    <citation type="journal article" date="2020" name="MBio">
        <title>Horizontal gene transfer to a defensive symbiont with a reduced genome amongst a multipartite beetle microbiome.</title>
        <authorList>
            <person name="Waterworth S.C."/>
            <person name="Florez L.V."/>
            <person name="Rees E.R."/>
            <person name="Hertweck C."/>
            <person name="Kaltenpoth M."/>
            <person name="Kwan J.C."/>
        </authorList>
    </citation>
    <scope>NUCLEOTIDE SEQUENCE [LARGE SCALE GENOMIC DNA]</scope>
</reference>
<keyword evidence="4" id="KW-0574">Periplasm</keyword>
<dbReference type="AlphaFoldDB" id="A0A833UF94"/>
<dbReference type="InterPro" id="IPR050643">
    <property type="entry name" value="Periplasmic_pilus_chap"/>
</dbReference>
<dbReference type="Pfam" id="PF00345">
    <property type="entry name" value="PapD_N"/>
    <property type="match status" value="1"/>
</dbReference>
<dbReference type="GO" id="GO:0030288">
    <property type="term" value="C:outer membrane-bounded periplasmic space"/>
    <property type="evidence" value="ECO:0007669"/>
    <property type="project" value="InterPro"/>
</dbReference>
<dbReference type="Gene3D" id="2.60.40.10">
    <property type="entry name" value="Immunoglobulins"/>
    <property type="match status" value="2"/>
</dbReference>
<dbReference type="InterPro" id="IPR018046">
    <property type="entry name" value="Pili_assmbl_chaperone_CS"/>
</dbReference>
<evidence type="ECO:0000256" key="5">
    <source>
        <dbReference type="ARBA" id="ARBA00023186"/>
    </source>
</evidence>
<protein>
    <submittedName>
        <fullName evidence="9">Chaperone protein FocC</fullName>
    </submittedName>
</protein>
<dbReference type="PANTHER" id="PTHR30251">
    <property type="entry name" value="PILUS ASSEMBLY CHAPERONE"/>
    <property type="match status" value="1"/>
</dbReference>
<comment type="subcellular location">
    <subcellularLocation>
        <location evidence="1 6">Periplasm</location>
    </subcellularLocation>
</comment>
<dbReference type="InterPro" id="IPR001829">
    <property type="entry name" value="Pili_assmbl_chaperone_bac"/>
</dbReference>
<dbReference type="InterPro" id="IPR036316">
    <property type="entry name" value="Pili_assmbl_chap_C_dom_sf"/>
</dbReference>
<dbReference type="InterPro" id="IPR016147">
    <property type="entry name" value="Pili_assmbl_chaperone_N"/>
</dbReference>
<feature type="domain" description="Pili assembly chaperone C-terminal" evidence="8">
    <location>
        <begin position="69"/>
        <end position="131"/>
    </location>
</feature>
<dbReference type="SUPFAM" id="SSF49354">
    <property type="entry name" value="PapD-like"/>
    <property type="match status" value="1"/>
</dbReference>
<comment type="caution">
    <text evidence="9">The sequence shown here is derived from an EMBL/GenBank/DDBJ whole genome shotgun (WGS) entry which is preliminary data.</text>
</comment>
<evidence type="ECO:0000259" key="7">
    <source>
        <dbReference type="Pfam" id="PF00345"/>
    </source>
</evidence>
<dbReference type="PRINTS" id="PR00969">
    <property type="entry name" value="CHAPERONPILI"/>
</dbReference>
<dbReference type="SUPFAM" id="SSF49584">
    <property type="entry name" value="Periplasmic chaperone C-domain"/>
    <property type="match status" value="1"/>
</dbReference>
<accession>A0A833UF94</accession>
<dbReference type="GO" id="GO:0071555">
    <property type="term" value="P:cell wall organization"/>
    <property type="evidence" value="ECO:0007669"/>
    <property type="project" value="InterPro"/>
</dbReference>
<evidence type="ECO:0000256" key="4">
    <source>
        <dbReference type="ARBA" id="ARBA00022764"/>
    </source>
</evidence>
<evidence type="ECO:0000256" key="6">
    <source>
        <dbReference type="RuleBase" id="RU003918"/>
    </source>
</evidence>